<keyword evidence="2" id="KW-1185">Reference proteome</keyword>
<name>A0AA38X9M8_9EURO</name>
<dbReference type="Proteomes" id="UP001172673">
    <property type="component" value="Unassembled WGS sequence"/>
</dbReference>
<comment type="caution">
    <text evidence="1">The sequence shown here is derived from an EMBL/GenBank/DDBJ whole genome shotgun (WGS) entry which is preliminary data.</text>
</comment>
<dbReference type="AlphaFoldDB" id="A0AA38X9M8"/>
<organism evidence="1 2">
    <name type="scientific">Cladophialophora chaetospira</name>
    <dbReference type="NCBI Taxonomy" id="386627"/>
    <lineage>
        <taxon>Eukaryota</taxon>
        <taxon>Fungi</taxon>
        <taxon>Dikarya</taxon>
        <taxon>Ascomycota</taxon>
        <taxon>Pezizomycotina</taxon>
        <taxon>Eurotiomycetes</taxon>
        <taxon>Chaetothyriomycetidae</taxon>
        <taxon>Chaetothyriales</taxon>
        <taxon>Herpotrichiellaceae</taxon>
        <taxon>Cladophialophora</taxon>
    </lineage>
</organism>
<protein>
    <submittedName>
        <fullName evidence="1">Uncharacterized protein</fullName>
    </submittedName>
</protein>
<dbReference type="EMBL" id="JAPDRK010000008">
    <property type="protein sequence ID" value="KAJ9609335.1"/>
    <property type="molecule type" value="Genomic_DNA"/>
</dbReference>
<evidence type="ECO:0000313" key="1">
    <source>
        <dbReference type="EMBL" id="KAJ9609335.1"/>
    </source>
</evidence>
<sequence>MDSNTGATNSPQLVDMQAKGSLFEQMDIIISRSPTFTQSAGAVRIARGWVNNNGWAPKDKEGNIRERHFNFMLRVKDAVISGGYSAYIELDQSMYNVLKSDDLDAEGNATNTYTLQFALKGTNKFKIKSKGLAMLDQNDARRWRFLFQMSILQQSIEDERRYIQVRIPDYKKENVTKRFDKDMILNILTNCSGLDPALAPGA</sequence>
<evidence type="ECO:0000313" key="2">
    <source>
        <dbReference type="Proteomes" id="UP001172673"/>
    </source>
</evidence>
<gene>
    <name evidence="1" type="ORF">H2200_005662</name>
</gene>
<reference evidence="1" key="1">
    <citation type="submission" date="2022-10" db="EMBL/GenBank/DDBJ databases">
        <title>Culturing micro-colonial fungi from biological soil crusts in the Mojave desert and describing Neophaeococcomyces mojavensis, and introducing the new genera and species Taxawa tesnikishii.</title>
        <authorList>
            <person name="Kurbessoian T."/>
            <person name="Stajich J.E."/>
        </authorList>
    </citation>
    <scope>NUCLEOTIDE SEQUENCE</scope>
    <source>
        <strain evidence="1">TK_41</strain>
    </source>
</reference>
<proteinExistence type="predicted"/>
<accession>A0AA38X9M8</accession>